<evidence type="ECO:0000313" key="2">
    <source>
        <dbReference type="EMBL" id="MES1918562.1"/>
    </source>
</evidence>
<dbReference type="Proteomes" id="UP001439008">
    <property type="component" value="Unassembled WGS sequence"/>
</dbReference>
<accession>A0ABV2AH28</accession>
<comment type="caution">
    <text evidence="2">The sequence shown here is derived from an EMBL/GenBank/DDBJ whole genome shotgun (WGS) entry which is preliminary data.</text>
</comment>
<protein>
    <recommendedName>
        <fullName evidence="4">Ribosomal protein L32</fullName>
    </recommendedName>
</protein>
<name>A0ABV2AH28_9EUKA</name>
<feature type="compositionally biased region" description="Basic residues" evidence="1">
    <location>
        <begin position="40"/>
        <end position="52"/>
    </location>
</feature>
<evidence type="ECO:0000256" key="1">
    <source>
        <dbReference type="SAM" id="MobiDB-lite"/>
    </source>
</evidence>
<gene>
    <name evidence="2" type="ORF">MHBO_000515</name>
</gene>
<feature type="region of interest" description="Disordered" evidence="1">
    <location>
        <begin position="26"/>
        <end position="52"/>
    </location>
</feature>
<evidence type="ECO:0000313" key="3">
    <source>
        <dbReference type="Proteomes" id="UP001439008"/>
    </source>
</evidence>
<evidence type="ECO:0008006" key="4">
    <source>
        <dbReference type="Google" id="ProtNLM"/>
    </source>
</evidence>
<proteinExistence type="predicted"/>
<reference evidence="2 3" key="1">
    <citation type="journal article" date="2024" name="BMC Biol.">
        <title>Comparative genomics of Ascetosporea gives new insight into the evolutionary basis for animal parasitism in Rhizaria.</title>
        <authorList>
            <person name="Hiltunen Thoren M."/>
            <person name="Onut-Brannstrom I."/>
            <person name="Alfjorden A."/>
            <person name="Peckova H."/>
            <person name="Swords F."/>
            <person name="Hooper C."/>
            <person name="Holzer A.S."/>
            <person name="Bass D."/>
            <person name="Burki F."/>
        </authorList>
    </citation>
    <scope>NUCLEOTIDE SEQUENCE [LARGE SCALE GENOMIC DNA]</scope>
    <source>
        <strain evidence="2">20-A016</strain>
    </source>
</reference>
<keyword evidence="3" id="KW-1185">Reference proteome</keyword>
<dbReference type="EMBL" id="JBDODL010000084">
    <property type="protein sequence ID" value="MES1918562.1"/>
    <property type="molecule type" value="Genomic_DNA"/>
</dbReference>
<sequence length="52" mass="6011">MVSNKFRSHKYEKTKKSIFSTDLIGNVGATEPSRFNKNPNQRKHAQLKTLHP</sequence>
<organism evidence="2 3">
    <name type="scientific">Bonamia ostreae</name>
    <dbReference type="NCBI Taxonomy" id="126728"/>
    <lineage>
        <taxon>Eukaryota</taxon>
        <taxon>Sar</taxon>
        <taxon>Rhizaria</taxon>
        <taxon>Endomyxa</taxon>
        <taxon>Ascetosporea</taxon>
        <taxon>Haplosporida</taxon>
        <taxon>Bonamia</taxon>
    </lineage>
</organism>